<name>A0AAD4JBQ8_PERFH</name>
<dbReference type="GO" id="GO:0043539">
    <property type="term" value="F:protein serine/threonine kinase activator activity"/>
    <property type="evidence" value="ECO:0007669"/>
    <property type="project" value="InterPro"/>
</dbReference>
<gene>
    <name evidence="3" type="ORF">C2S53_009555</name>
</gene>
<reference evidence="3 4" key="1">
    <citation type="journal article" date="2021" name="Nat. Commun.">
        <title>Incipient diploidization of the medicinal plant Perilla within 10,000 years.</title>
        <authorList>
            <person name="Zhang Y."/>
            <person name="Shen Q."/>
            <person name="Leng L."/>
            <person name="Zhang D."/>
            <person name="Chen S."/>
            <person name="Shi Y."/>
            <person name="Ning Z."/>
            <person name="Chen S."/>
        </authorList>
    </citation>
    <scope>NUCLEOTIDE SEQUENCE [LARGE SCALE GENOMIC DNA]</scope>
    <source>
        <strain evidence="4">cv. PC099</strain>
    </source>
</reference>
<dbReference type="Gene3D" id="3.30.200.20">
    <property type="entry name" value="Phosphorylase Kinase, domain 1"/>
    <property type="match status" value="1"/>
</dbReference>
<dbReference type="Proteomes" id="UP001190926">
    <property type="component" value="Unassembled WGS sequence"/>
</dbReference>
<keyword evidence="4" id="KW-1185">Reference proteome</keyword>
<evidence type="ECO:0000313" key="4">
    <source>
        <dbReference type="Proteomes" id="UP001190926"/>
    </source>
</evidence>
<protein>
    <recommendedName>
        <fullName evidence="2">Protein kinase domain-containing protein</fullName>
    </recommendedName>
</protein>
<dbReference type="GO" id="GO:0004672">
    <property type="term" value="F:protein kinase activity"/>
    <property type="evidence" value="ECO:0007669"/>
    <property type="project" value="InterPro"/>
</dbReference>
<evidence type="ECO:0000313" key="3">
    <source>
        <dbReference type="EMBL" id="KAH6830797.1"/>
    </source>
</evidence>
<comment type="caution">
    <text evidence="3">The sequence shown here is derived from an EMBL/GenBank/DDBJ whole genome shotgun (WGS) entry which is preliminary data.</text>
</comment>
<feature type="domain" description="Protein kinase" evidence="2">
    <location>
        <begin position="10"/>
        <end position="279"/>
    </location>
</feature>
<dbReference type="EMBL" id="SDAM02000092">
    <property type="protein sequence ID" value="KAH6830797.1"/>
    <property type="molecule type" value="Genomic_DNA"/>
</dbReference>
<dbReference type="PANTHER" id="PTHR48014:SF7">
    <property type="entry name" value="SERINE_THREONINE-PROTEIN KINASE BLUS1"/>
    <property type="match status" value="1"/>
</dbReference>
<dbReference type="Gene3D" id="1.10.510.10">
    <property type="entry name" value="Transferase(Phosphotransferase) domain 1"/>
    <property type="match status" value="1"/>
</dbReference>
<dbReference type="SUPFAM" id="SSF56112">
    <property type="entry name" value="Protein kinase-like (PK-like)"/>
    <property type="match status" value="1"/>
</dbReference>
<evidence type="ECO:0000256" key="1">
    <source>
        <dbReference type="ARBA" id="ARBA00008874"/>
    </source>
</evidence>
<proteinExistence type="inferred from homology"/>
<dbReference type="InterPro" id="IPR011009">
    <property type="entry name" value="Kinase-like_dom_sf"/>
</dbReference>
<sequence length="302" mass="34104">MNFPRDVRNQYVLTGAATPDGATVQKAKHVNPATGEKFSLGIKIFDTHKIEDINSFSKQLQEAESFDHQNIVKVHCYFKTGDQLWVVMSPPGIPIRSIIRSYFQQGLPEKDVAYILKETLKALHYMHDKKNAACENLGAGCVNLDDECRVKIGISSITQDHRNNNVVTVPEFVADYGEGKDKATDTLMLGFLALELFYGEIPSCDEFMLSVADEFGETQPLRKNIGGLSSCFSTSTSTVERRRRRRRMPAELTEVVVACLCRDAEARPTTNLLMKYRLFQKVSSGSRLLMKFRLFRKRFSGT</sequence>
<dbReference type="PROSITE" id="PS50011">
    <property type="entry name" value="PROTEIN_KINASE_DOM"/>
    <property type="match status" value="1"/>
</dbReference>
<dbReference type="GO" id="GO:0005524">
    <property type="term" value="F:ATP binding"/>
    <property type="evidence" value="ECO:0007669"/>
    <property type="project" value="InterPro"/>
</dbReference>
<dbReference type="AlphaFoldDB" id="A0AAD4JBQ8"/>
<dbReference type="Pfam" id="PF00069">
    <property type="entry name" value="Pkinase"/>
    <property type="match status" value="1"/>
</dbReference>
<dbReference type="InterPro" id="IPR047173">
    <property type="entry name" value="STRAD_A/B-like"/>
</dbReference>
<dbReference type="SMART" id="SM00220">
    <property type="entry name" value="S_TKc"/>
    <property type="match status" value="1"/>
</dbReference>
<accession>A0AAD4JBQ8</accession>
<dbReference type="InterPro" id="IPR000719">
    <property type="entry name" value="Prot_kinase_dom"/>
</dbReference>
<organism evidence="3 4">
    <name type="scientific">Perilla frutescens var. hirtella</name>
    <name type="common">Perilla citriodora</name>
    <name type="synonym">Perilla setoyensis</name>
    <dbReference type="NCBI Taxonomy" id="608512"/>
    <lineage>
        <taxon>Eukaryota</taxon>
        <taxon>Viridiplantae</taxon>
        <taxon>Streptophyta</taxon>
        <taxon>Embryophyta</taxon>
        <taxon>Tracheophyta</taxon>
        <taxon>Spermatophyta</taxon>
        <taxon>Magnoliopsida</taxon>
        <taxon>eudicotyledons</taxon>
        <taxon>Gunneridae</taxon>
        <taxon>Pentapetalae</taxon>
        <taxon>asterids</taxon>
        <taxon>lamiids</taxon>
        <taxon>Lamiales</taxon>
        <taxon>Lamiaceae</taxon>
        <taxon>Nepetoideae</taxon>
        <taxon>Elsholtzieae</taxon>
        <taxon>Perilla</taxon>
    </lineage>
</organism>
<dbReference type="PANTHER" id="PTHR48014">
    <property type="entry name" value="SERINE/THREONINE-PROTEIN KINASE FRAY2"/>
    <property type="match status" value="1"/>
</dbReference>
<comment type="similarity">
    <text evidence="1">Belongs to the protein kinase superfamily. STE Ser/Thr protein kinase family. STE20 subfamily.</text>
</comment>
<evidence type="ECO:0000259" key="2">
    <source>
        <dbReference type="PROSITE" id="PS50011"/>
    </source>
</evidence>